<dbReference type="GO" id="GO:0008270">
    <property type="term" value="F:zinc ion binding"/>
    <property type="evidence" value="ECO:0007669"/>
    <property type="project" value="InterPro"/>
</dbReference>
<evidence type="ECO:0000256" key="1">
    <source>
        <dbReference type="ARBA" id="ARBA00023015"/>
    </source>
</evidence>
<dbReference type="GO" id="GO:0003677">
    <property type="term" value="F:DNA binding"/>
    <property type="evidence" value="ECO:0007669"/>
    <property type="project" value="InterPro"/>
</dbReference>
<dbReference type="Proteomes" id="UP000253729">
    <property type="component" value="Unassembled WGS sequence"/>
</dbReference>
<accession>A0A3F3PKW5</accession>
<keyword evidence="1" id="KW-0805">Transcription regulation</keyword>
<dbReference type="CDD" id="cd12148">
    <property type="entry name" value="fungal_TF_MHR"/>
    <property type="match status" value="1"/>
</dbReference>
<evidence type="ECO:0000256" key="3">
    <source>
        <dbReference type="ARBA" id="ARBA00023242"/>
    </source>
</evidence>
<keyword evidence="3" id="KW-0539">Nucleus</keyword>
<dbReference type="GO" id="GO:0006351">
    <property type="term" value="P:DNA-templated transcription"/>
    <property type="evidence" value="ECO:0007669"/>
    <property type="project" value="InterPro"/>
</dbReference>
<name>A0A3F3PKW5_9EURO</name>
<dbReference type="GeneID" id="38140865"/>
<dbReference type="AlphaFoldDB" id="A0A3F3PKW5"/>
<evidence type="ECO:0000259" key="5">
    <source>
        <dbReference type="SMART" id="SM00906"/>
    </source>
</evidence>
<evidence type="ECO:0000256" key="4">
    <source>
        <dbReference type="SAM" id="MobiDB-lite"/>
    </source>
</evidence>
<dbReference type="EMBL" id="KZ852087">
    <property type="protein sequence ID" value="RDH27574.1"/>
    <property type="molecule type" value="Genomic_DNA"/>
</dbReference>
<gene>
    <name evidence="6" type="ORF">BDQ94DRAFT_175490</name>
</gene>
<dbReference type="PANTHER" id="PTHR47425:SF2">
    <property type="entry name" value="FARB-RELATED"/>
    <property type="match status" value="1"/>
</dbReference>
<dbReference type="InterPro" id="IPR007219">
    <property type="entry name" value="XnlR_reg_dom"/>
</dbReference>
<protein>
    <submittedName>
        <fullName evidence="6">Fungal-specific transcription factor domain-domain-containing protein</fullName>
    </submittedName>
</protein>
<reference evidence="6 7" key="1">
    <citation type="submission" date="2018-07" db="EMBL/GenBank/DDBJ databases">
        <title>The genomes of Aspergillus section Nigri reveals drivers in fungal speciation.</title>
        <authorList>
            <consortium name="DOE Joint Genome Institute"/>
            <person name="Vesth T.C."/>
            <person name="Nybo J."/>
            <person name="Theobald S."/>
            <person name="Brandl J."/>
            <person name="Frisvad J.C."/>
            <person name="Nielsen K.F."/>
            <person name="Lyhne E.K."/>
            <person name="Kogle M.E."/>
            <person name="Kuo A."/>
            <person name="Riley R."/>
            <person name="Clum A."/>
            <person name="Nolan M."/>
            <person name="Lipzen A."/>
            <person name="Salamov A."/>
            <person name="Henrissat B."/>
            <person name="Wiebenga A."/>
            <person name="De vries R.P."/>
            <person name="Grigoriev I.V."/>
            <person name="Mortensen U.H."/>
            <person name="Andersen M.R."/>
            <person name="Baker S.E."/>
        </authorList>
    </citation>
    <scope>NUCLEOTIDE SEQUENCE [LARGE SCALE GENOMIC DNA]</scope>
    <source>
        <strain evidence="6 7">CBS 139.54b</strain>
    </source>
</reference>
<feature type="domain" description="Xylanolytic transcriptional activator regulatory" evidence="5">
    <location>
        <begin position="205"/>
        <end position="279"/>
    </location>
</feature>
<dbReference type="RefSeq" id="XP_026620596.1">
    <property type="nucleotide sequence ID" value="XM_026772509.1"/>
</dbReference>
<evidence type="ECO:0000256" key="2">
    <source>
        <dbReference type="ARBA" id="ARBA00023163"/>
    </source>
</evidence>
<evidence type="ECO:0000313" key="6">
    <source>
        <dbReference type="EMBL" id="RDH27574.1"/>
    </source>
</evidence>
<organism evidence="6 7">
    <name type="scientific">Aspergillus welwitschiae</name>
    <dbReference type="NCBI Taxonomy" id="1341132"/>
    <lineage>
        <taxon>Eukaryota</taxon>
        <taxon>Fungi</taxon>
        <taxon>Dikarya</taxon>
        <taxon>Ascomycota</taxon>
        <taxon>Pezizomycotina</taxon>
        <taxon>Eurotiomycetes</taxon>
        <taxon>Eurotiomycetidae</taxon>
        <taxon>Eurotiales</taxon>
        <taxon>Aspergillaceae</taxon>
        <taxon>Aspergillus</taxon>
        <taxon>Aspergillus subgen. Circumdati</taxon>
    </lineage>
</organism>
<dbReference type="InterPro" id="IPR052761">
    <property type="entry name" value="Fungal_Detox/Toxin_TFs"/>
</dbReference>
<evidence type="ECO:0000313" key="7">
    <source>
        <dbReference type="Proteomes" id="UP000253729"/>
    </source>
</evidence>
<dbReference type="PANTHER" id="PTHR47425">
    <property type="entry name" value="FARB-RELATED"/>
    <property type="match status" value="1"/>
</dbReference>
<feature type="region of interest" description="Disordered" evidence="4">
    <location>
        <begin position="1"/>
        <end position="42"/>
    </location>
</feature>
<dbReference type="STRING" id="1341132.A0A3F3PKW5"/>
<dbReference type="Pfam" id="PF04082">
    <property type="entry name" value="Fungal_trans"/>
    <property type="match status" value="1"/>
</dbReference>
<keyword evidence="2" id="KW-0804">Transcription</keyword>
<sequence>MGRLPAAPKTPPAVAEYPPSKPTPSSTTDDCNEDATTPFDPAAPEISRVTSYSVDIPFQAYGFMKTGFLSRLPQDEICYLDSQSCFRLPIRASWNRLIYAYFRHINPLLPVLDEAAFWQEARHNPCSGTLSLFVAQAVLFAACPFADRRAIKGCGFANCRDARAAFYRRAKLLYRMETERHPISIIKGSLLLSLCSSPQIENPINSLWLSIAIQHSRSMGAHYLVPPDQTTLSFDRLELKRLWWVCIVWDRLISLGYRRPLQILETNLERELVIISSEQARYSLCRSEVHPFPVRRALLHVFLAFCRLCIPLTRILKLVLTPELDNRSSALEESNECAGALRRWRESTNDQLESLDCDLKRNDMIVLHYHLVQIYFHAAYVQILNFKIMTIDFAHPLGSAAHKASLPQTGSAIQTSVEAIADSLHTLEQQSLVGYLPISAVMCIVLPFVLHSMGVKLLPAAEETPASQKRTDSFLQLIRALQLRQNNVNPVMNVIEKILTCIQPRKPLADWKQLISTQPDCYLRVLKTLDFALSTGKFPYNTGPLIIPDADSPSGDASSELDSSLALCEGQAGGTQEPEGIQSNLEADLKELWNDPETIYSLWPGEEEFLAMGADTDMAGEPSVDSTLLDILGLCEDQDFEALFNSV</sequence>
<dbReference type="SMART" id="SM00906">
    <property type="entry name" value="Fungal_trans"/>
    <property type="match status" value="1"/>
</dbReference>
<proteinExistence type="predicted"/>
<keyword evidence="7" id="KW-1185">Reference proteome</keyword>